<accession>A0ABD3MJ73</accession>
<keyword evidence="2" id="KW-0732">Signal</keyword>
<dbReference type="AlphaFoldDB" id="A0ABD3MJ73"/>
<feature type="signal peptide" evidence="2">
    <location>
        <begin position="1"/>
        <end position="20"/>
    </location>
</feature>
<name>A0ABD3MJ73_9STRA</name>
<evidence type="ECO:0000313" key="5">
    <source>
        <dbReference type="Proteomes" id="UP001530315"/>
    </source>
</evidence>
<feature type="compositionally biased region" description="Low complexity" evidence="1">
    <location>
        <begin position="50"/>
        <end position="64"/>
    </location>
</feature>
<evidence type="ECO:0000256" key="2">
    <source>
        <dbReference type="SAM" id="SignalP"/>
    </source>
</evidence>
<dbReference type="InterPro" id="IPR015947">
    <property type="entry name" value="PUA-like_sf"/>
</dbReference>
<keyword evidence="5" id="KW-1185">Reference proteome</keyword>
<dbReference type="Proteomes" id="UP001530315">
    <property type="component" value="Unassembled WGS sequence"/>
</dbReference>
<sequence length="579" mass="64433">MASAHVVIVASVALLASSSSSSFLFPRSCRWGSADGTTPPPPRLLAPSGRRTTTTTTRPSSNVGDGDDNDDDDAGKAGVGDLEGDRMDIVRMLQRSYYHDDRPFVVDGGGDDDVRGGGVATANPSRRPRLDASSGRIGNLPLWRVGWVETPGRRNCLNVHEMQYTHMFETILSRSKTSTAPDDDDDGPPYFGHLYLPGGTSSARSGDGRYRLRTWREELADSDRFDDHGTSSTLADPNVRTPTVDRSAVVGCLMRVVDHARMDDGRLIVLVEALERFVVEEIVDTRPYAVANVQILLDEEELPWETRDDGKRASDEGARGRLRTRDDKNACAFLRGKAVAASFRYHEYEFDGRKLPLSSGGGDGKSYLTKDDVPWLEISRLLPFACYSSDDRCLASANKMSARIIEDATTMTARIYDDRGSAPVVPSARGELPMERELRNGGILWEPPRMSSAVVVGRRRDDLDCDALETLIWIALDDFCRGTGFVLPEEVRRLMPPEMDYLDITTTDKRHSSPLSREYPKLRRQRRLSYLAPALIENLELPMKGMRQAWLNAPSTAARLLGALERYEYLTNKMMGEFE</sequence>
<proteinExistence type="predicted"/>
<organism evidence="4 5">
    <name type="scientific">Stephanodiscus triporus</name>
    <dbReference type="NCBI Taxonomy" id="2934178"/>
    <lineage>
        <taxon>Eukaryota</taxon>
        <taxon>Sar</taxon>
        <taxon>Stramenopiles</taxon>
        <taxon>Ochrophyta</taxon>
        <taxon>Bacillariophyta</taxon>
        <taxon>Coscinodiscophyceae</taxon>
        <taxon>Thalassiosirophycidae</taxon>
        <taxon>Stephanodiscales</taxon>
        <taxon>Stephanodiscaceae</taxon>
        <taxon>Stephanodiscus</taxon>
    </lineage>
</organism>
<reference evidence="4 5" key="1">
    <citation type="submission" date="2024-10" db="EMBL/GenBank/DDBJ databases">
        <title>Updated reference genomes for cyclostephanoid diatoms.</title>
        <authorList>
            <person name="Roberts W.R."/>
            <person name="Alverson A.J."/>
        </authorList>
    </citation>
    <scope>NUCLEOTIDE SEQUENCE [LARGE SCALE GENOMIC DNA]</scope>
    <source>
        <strain evidence="4 5">AJA276-08</strain>
    </source>
</reference>
<evidence type="ECO:0000256" key="1">
    <source>
        <dbReference type="SAM" id="MobiDB-lite"/>
    </source>
</evidence>
<dbReference type="EMBL" id="JALLAZ020001815">
    <property type="protein sequence ID" value="KAL3762809.1"/>
    <property type="molecule type" value="Genomic_DNA"/>
</dbReference>
<dbReference type="Gene3D" id="2.30.130.40">
    <property type="entry name" value="LON domain-like"/>
    <property type="match status" value="1"/>
</dbReference>
<feature type="region of interest" description="Disordered" evidence="1">
    <location>
        <begin position="31"/>
        <end position="81"/>
    </location>
</feature>
<feature type="chain" id="PRO_5044798301" description="Lon N-terminal domain-containing protein" evidence="2">
    <location>
        <begin position="21"/>
        <end position="579"/>
    </location>
</feature>
<dbReference type="PANTHER" id="PTHR46732">
    <property type="entry name" value="ATP-DEPENDENT PROTEASE LA (LON) DOMAIN PROTEIN"/>
    <property type="match status" value="1"/>
</dbReference>
<dbReference type="Pfam" id="PF02190">
    <property type="entry name" value="LON_substr_bdg"/>
    <property type="match status" value="1"/>
</dbReference>
<feature type="region of interest" description="Disordered" evidence="1">
    <location>
        <begin position="108"/>
        <end position="133"/>
    </location>
</feature>
<dbReference type="SUPFAM" id="SSF88697">
    <property type="entry name" value="PUA domain-like"/>
    <property type="match status" value="1"/>
</dbReference>
<evidence type="ECO:0000259" key="3">
    <source>
        <dbReference type="Pfam" id="PF02190"/>
    </source>
</evidence>
<dbReference type="InterPro" id="IPR046336">
    <property type="entry name" value="Lon_prtase_N_sf"/>
</dbReference>
<gene>
    <name evidence="4" type="ORF">ACHAW5_011267</name>
</gene>
<protein>
    <recommendedName>
        <fullName evidence="3">Lon N-terminal domain-containing protein</fullName>
    </recommendedName>
</protein>
<dbReference type="PANTHER" id="PTHR46732:SF8">
    <property type="entry name" value="ATP-DEPENDENT PROTEASE LA (LON) DOMAIN PROTEIN"/>
    <property type="match status" value="1"/>
</dbReference>
<dbReference type="InterPro" id="IPR003111">
    <property type="entry name" value="Lon_prtase_N"/>
</dbReference>
<feature type="domain" description="Lon N-terminal" evidence="3">
    <location>
        <begin position="157"/>
        <end position="300"/>
    </location>
</feature>
<evidence type="ECO:0000313" key="4">
    <source>
        <dbReference type="EMBL" id="KAL3762809.1"/>
    </source>
</evidence>
<comment type="caution">
    <text evidence="4">The sequence shown here is derived from an EMBL/GenBank/DDBJ whole genome shotgun (WGS) entry which is preliminary data.</text>
</comment>